<feature type="domain" description="Cytochrome c" evidence="8">
    <location>
        <begin position="256"/>
        <end position="417"/>
    </location>
</feature>
<evidence type="ECO:0000256" key="6">
    <source>
        <dbReference type="PROSITE-ProRule" id="PRU00433"/>
    </source>
</evidence>
<evidence type="ECO:0000313" key="10">
    <source>
        <dbReference type="Proteomes" id="UP001557465"/>
    </source>
</evidence>
<keyword evidence="3 6" id="KW-0479">Metal-binding</keyword>
<keyword evidence="2 6" id="KW-0349">Heme</keyword>
<sequence>MLSRFVIAVGLGLLAAPVFAWDLPAPITNDDYAPVDSAEAALGRDLFYDPILSGNRNIACASCHHPRFATSDGLSLGLGEGAVGLGPQRHITDTNIPEQRVPRNSPALFNLGAHAFTRLFDDGRIEADPTRPSGLRTPMEDEMVSGFASVLSAQTMFPVLSPDEMAGHYSENEISKAVRSGRITGPGGAWDKIAARVAGVPDYANRFGLVYPEIAAGRALDFTDISNAIAAFVAYEWRSDQSPFDAALRHETPLAGQAAVGAQMFYGDLGCARCHSGPFLSDQAFHAMGAPQIGPGKAERFESHSLDEGRMRVTGRHEDRFAFRTPSLRNVLQTGPWGHAGAHDDLRVFLADHAARGAALAGYQRAVILPVLPNTKPDWAVMEDPTQVADIAAAAGKGITLTPPQIEALMAFLATLSDPVALQGRMGIPATVPSGLPVDR</sequence>
<dbReference type="SUPFAM" id="SSF46626">
    <property type="entry name" value="Cytochrome c"/>
    <property type="match status" value="2"/>
</dbReference>
<evidence type="ECO:0000256" key="3">
    <source>
        <dbReference type="ARBA" id="ARBA00022723"/>
    </source>
</evidence>
<keyword evidence="7" id="KW-0732">Signal</keyword>
<keyword evidence="5 6" id="KW-0408">Iron</keyword>
<dbReference type="EMBL" id="JBFRYC010000014">
    <property type="protein sequence ID" value="MEX1663327.1"/>
    <property type="molecule type" value="Genomic_DNA"/>
</dbReference>
<name>A0ABV3TQ29_9RHOB</name>
<proteinExistence type="predicted"/>
<evidence type="ECO:0000256" key="5">
    <source>
        <dbReference type="ARBA" id="ARBA00023004"/>
    </source>
</evidence>
<dbReference type="InterPro" id="IPR036909">
    <property type="entry name" value="Cyt_c-like_dom_sf"/>
</dbReference>
<evidence type="ECO:0000313" key="9">
    <source>
        <dbReference type="EMBL" id="MEX1663327.1"/>
    </source>
</evidence>
<dbReference type="Pfam" id="PF03150">
    <property type="entry name" value="CCP_MauG"/>
    <property type="match status" value="1"/>
</dbReference>
<gene>
    <name evidence="9" type="ORF">AB4874_17080</name>
</gene>
<evidence type="ECO:0000259" key="8">
    <source>
        <dbReference type="PROSITE" id="PS51007"/>
    </source>
</evidence>
<reference evidence="9 10" key="1">
    <citation type="journal article" date="2011" name="Int. J. Syst. Evol. Microbiol.">
        <title>Zhongshania antarctica gen. nov., sp. nov. and Zhongshania guokunii sp. nov., gammaproteobacteria respectively isolated from coastal attached (fast) ice and surface seawater of the Antarctic.</title>
        <authorList>
            <person name="Li H.J."/>
            <person name="Zhang X.Y."/>
            <person name="Chen C.X."/>
            <person name="Zhang Y.J."/>
            <person name="Gao Z.M."/>
            <person name="Yu Y."/>
            <person name="Chen X.L."/>
            <person name="Chen B."/>
            <person name="Zhang Y.Z."/>
        </authorList>
    </citation>
    <scope>NUCLEOTIDE SEQUENCE [LARGE SCALE GENOMIC DNA]</scope>
    <source>
        <strain evidence="9 10">15-R06ZXC-3</strain>
    </source>
</reference>
<dbReference type="RefSeq" id="WP_368392883.1">
    <property type="nucleotide sequence ID" value="NZ_JBFRYC010000014.1"/>
</dbReference>
<keyword evidence="10" id="KW-1185">Reference proteome</keyword>
<dbReference type="PROSITE" id="PS51007">
    <property type="entry name" value="CYTC"/>
    <property type="match status" value="2"/>
</dbReference>
<evidence type="ECO:0000256" key="7">
    <source>
        <dbReference type="SAM" id="SignalP"/>
    </source>
</evidence>
<evidence type="ECO:0000256" key="2">
    <source>
        <dbReference type="ARBA" id="ARBA00022617"/>
    </source>
</evidence>
<keyword evidence="4" id="KW-0560">Oxidoreductase</keyword>
<dbReference type="InterPro" id="IPR009056">
    <property type="entry name" value="Cyt_c-like_dom"/>
</dbReference>
<evidence type="ECO:0000256" key="4">
    <source>
        <dbReference type="ARBA" id="ARBA00023002"/>
    </source>
</evidence>
<keyword evidence="9" id="KW-0575">Peroxidase</keyword>
<dbReference type="Gene3D" id="1.10.760.10">
    <property type="entry name" value="Cytochrome c-like domain"/>
    <property type="match status" value="2"/>
</dbReference>
<dbReference type="Proteomes" id="UP001557465">
    <property type="component" value="Unassembled WGS sequence"/>
</dbReference>
<dbReference type="GO" id="GO:0004601">
    <property type="term" value="F:peroxidase activity"/>
    <property type="evidence" value="ECO:0007669"/>
    <property type="project" value="UniProtKB-KW"/>
</dbReference>
<evidence type="ECO:0000256" key="1">
    <source>
        <dbReference type="ARBA" id="ARBA00004196"/>
    </source>
</evidence>
<accession>A0ABV3TQ29</accession>
<comment type="caution">
    <text evidence="9">The sequence shown here is derived from an EMBL/GenBank/DDBJ whole genome shotgun (WGS) entry which is preliminary data.</text>
</comment>
<feature type="chain" id="PRO_5046632830" evidence="7">
    <location>
        <begin position="21"/>
        <end position="440"/>
    </location>
</feature>
<organism evidence="9 10">
    <name type="scientific">Thioclava arctica</name>
    <dbReference type="NCBI Taxonomy" id="3238301"/>
    <lineage>
        <taxon>Bacteria</taxon>
        <taxon>Pseudomonadati</taxon>
        <taxon>Pseudomonadota</taxon>
        <taxon>Alphaproteobacteria</taxon>
        <taxon>Rhodobacterales</taxon>
        <taxon>Paracoccaceae</taxon>
        <taxon>Thioclava</taxon>
    </lineage>
</organism>
<feature type="domain" description="Cytochrome c" evidence="8">
    <location>
        <begin position="38"/>
        <end position="155"/>
    </location>
</feature>
<dbReference type="PANTHER" id="PTHR30600">
    <property type="entry name" value="CYTOCHROME C PEROXIDASE-RELATED"/>
    <property type="match status" value="1"/>
</dbReference>
<comment type="subcellular location">
    <subcellularLocation>
        <location evidence="1">Cell envelope</location>
    </subcellularLocation>
</comment>
<dbReference type="InterPro" id="IPR051395">
    <property type="entry name" value="Cytochrome_c_Peroxidase/MauG"/>
</dbReference>
<feature type="signal peptide" evidence="7">
    <location>
        <begin position="1"/>
        <end position="20"/>
    </location>
</feature>
<protein>
    <submittedName>
        <fullName evidence="9">Cytochrome-c peroxidase</fullName>
    </submittedName>
</protein>
<dbReference type="InterPro" id="IPR004852">
    <property type="entry name" value="Di-haem_cyt_c_peroxidsae"/>
</dbReference>